<dbReference type="AlphaFoldDB" id="A0A2W4S6H6"/>
<comment type="caution">
    <text evidence="1">The sequence shown here is derived from an EMBL/GenBank/DDBJ whole genome shotgun (WGS) entry which is preliminary data.</text>
</comment>
<dbReference type="Proteomes" id="UP000249396">
    <property type="component" value="Unassembled WGS sequence"/>
</dbReference>
<dbReference type="EMBL" id="QJPH01000526">
    <property type="protein sequence ID" value="PZN71330.1"/>
    <property type="molecule type" value="Genomic_DNA"/>
</dbReference>
<proteinExistence type="predicted"/>
<organism evidence="1 2">
    <name type="scientific">Candidatus Methylumidiphilus alinenensis</name>
    <dbReference type="NCBI Taxonomy" id="2202197"/>
    <lineage>
        <taxon>Bacteria</taxon>
        <taxon>Pseudomonadati</taxon>
        <taxon>Pseudomonadota</taxon>
        <taxon>Gammaproteobacteria</taxon>
        <taxon>Methylococcales</taxon>
        <taxon>Candidatus Methylumidiphilus</taxon>
    </lineage>
</organism>
<protein>
    <submittedName>
        <fullName evidence="1">Uncharacterized protein</fullName>
    </submittedName>
</protein>
<evidence type="ECO:0000313" key="2">
    <source>
        <dbReference type="Proteomes" id="UP000249396"/>
    </source>
</evidence>
<name>A0A2W4S6H6_9GAMM</name>
<gene>
    <name evidence="1" type="ORF">DM484_26620</name>
</gene>
<evidence type="ECO:0000313" key="1">
    <source>
        <dbReference type="EMBL" id="PZN71330.1"/>
    </source>
</evidence>
<sequence length="89" mass="10115">MKVKEVNAMKKMITGPVLPVKEPTENIGDFVCINSWAGRTEKPCRIVGETPTRFKIEVDVETWLPNGWLQPGQQRLVPKTSVRRIHESS</sequence>
<reference evidence="1 2" key="1">
    <citation type="journal article" date="2018" name="Aquat. Microb. Ecol.">
        <title>Gammaproteobacterial methanotrophs dominate.</title>
        <authorList>
            <person name="Rissanen A.J."/>
            <person name="Saarenheimo J."/>
            <person name="Tiirola M."/>
            <person name="Peura S."/>
            <person name="Aalto S.L."/>
            <person name="Karvinen A."/>
            <person name="Nykanen H."/>
        </authorList>
    </citation>
    <scope>NUCLEOTIDE SEQUENCE [LARGE SCALE GENOMIC DNA]</scope>
    <source>
        <strain evidence="1">AMbin10</strain>
    </source>
</reference>
<accession>A0A2W4S6H6</accession>